<keyword evidence="3 5" id="KW-0690">Ribosome biogenesis</keyword>
<dbReference type="HOGENOM" id="CLU_035888_1_1_1"/>
<comment type="similarity">
    <text evidence="1 5">Belongs to the NOP53 family.</text>
</comment>
<feature type="region of interest" description="Disordered" evidence="6">
    <location>
        <begin position="1"/>
        <end position="44"/>
    </location>
</feature>
<dbReference type="InterPro" id="IPR011687">
    <property type="entry name" value="Nop53/GLTSCR2"/>
</dbReference>
<protein>
    <recommendedName>
        <fullName evidence="2 5">Ribosome biogenesis protein NOP53</fullName>
    </recommendedName>
</protein>
<dbReference type="Proteomes" id="UP000054477">
    <property type="component" value="Unassembled WGS sequence"/>
</dbReference>
<dbReference type="PIRSF" id="PIRSF017302">
    <property type="entry name" value="Gltscr2"/>
    <property type="match status" value="1"/>
</dbReference>
<dbReference type="GO" id="GO:0008097">
    <property type="term" value="F:5S rRNA binding"/>
    <property type="evidence" value="ECO:0007669"/>
    <property type="project" value="TreeGrafter"/>
</dbReference>
<dbReference type="STRING" id="1095629.A0A0C9X7M3"/>
<evidence type="ECO:0000256" key="5">
    <source>
        <dbReference type="PIRNR" id="PIRNR017302"/>
    </source>
</evidence>
<dbReference type="GO" id="GO:0005654">
    <property type="term" value="C:nucleoplasm"/>
    <property type="evidence" value="ECO:0007669"/>
    <property type="project" value="UniProtKB-SubCell"/>
</dbReference>
<proteinExistence type="inferred from homology"/>
<feature type="compositionally biased region" description="Basic residues" evidence="6">
    <location>
        <begin position="33"/>
        <end position="42"/>
    </location>
</feature>
<reference evidence="8" key="2">
    <citation type="submission" date="2015-01" db="EMBL/GenBank/DDBJ databases">
        <title>Evolutionary Origins and Diversification of the Mycorrhizal Mutualists.</title>
        <authorList>
            <consortium name="DOE Joint Genome Institute"/>
            <consortium name="Mycorrhizal Genomics Consortium"/>
            <person name="Kohler A."/>
            <person name="Kuo A."/>
            <person name="Nagy L.G."/>
            <person name="Floudas D."/>
            <person name="Copeland A."/>
            <person name="Barry K.W."/>
            <person name="Cichocki N."/>
            <person name="Veneault-Fourrey C."/>
            <person name="LaButti K."/>
            <person name="Lindquist E.A."/>
            <person name="Lipzen A."/>
            <person name="Lundell T."/>
            <person name="Morin E."/>
            <person name="Murat C."/>
            <person name="Riley R."/>
            <person name="Ohm R."/>
            <person name="Sun H."/>
            <person name="Tunlid A."/>
            <person name="Henrissat B."/>
            <person name="Grigoriev I.V."/>
            <person name="Hibbett D.S."/>
            <person name="Martin F."/>
        </authorList>
    </citation>
    <scope>NUCLEOTIDE SEQUENCE [LARGE SCALE GENOMIC DNA]</scope>
    <source>
        <strain evidence="8">LaAM-08-1</strain>
    </source>
</reference>
<dbReference type="OrthoDB" id="5072at2759"/>
<dbReference type="GO" id="GO:0006364">
    <property type="term" value="P:rRNA processing"/>
    <property type="evidence" value="ECO:0007669"/>
    <property type="project" value="TreeGrafter"/>
</dbReference>
<dbReference type="GO" id="GO:0000027">
    <property type="term" value="P:ribosomal large subunit assembly"/>
    <property type="evidence" value="ECO:0007669"/>
    <property type="project" value="UniProtKB-UniRule"/>
</dbReference>
<dbReference type="EMBL" id="KN838834">
    <property type="protein sequence ID" value="KIJ93606.1"/>
    <property type="molecule type" value="Genomic_DNA"/>
</dbReference>
<name>A0A0C9X7M3_9AGAR</name>
<feature type="region of interest" description="Disordered" evidence="6">
    <location>
        <begin position="114"/>
        <end position="134"/>
    </location>
</feature>
<evidence type="ECO:0000256" key="1">
    <source>
        <dbReference type="ARBA" id="ARBA00008838"/>
    </source>
</evidence>
<keyword evidence="4 5" id="KW-0539">Nucleus</keyword>
<dbReference type="AlphaFoldDB" id="A0A0C9X7M3"/>
<accession>A0A0C9X7M3</accession>
<reference evidence="7 8" key="1">
    <citation type="submission" date="2014-04" db="EMBL/GenBank/DDBJ databases">
        <authorList>
            <consortium name="DOE Joint Genome Institute"/>
            <person name="Kuo A."/>
            <person name="Kohler A."/>
            <person name="Nagy L.G."/>
            <person name="Floudas D."/>
            <person name="Copeland A."/>
            <person name="Barry K.W."/>
            <person name="Cichocki N."/>
            <person name="Veneault-Fourrey C."/>
            <person name="LaButti K."/>
            <person name="Lindquist E.A."/>
            <person name="Lipzen A."/>
            <person name="Lundell T."/>
            <person name="Morin E."/>
            <person name="Murat C."/>
            <person name="Sun H."/>
            <person name="Tunlid A."/>
            <person name="Henrissat B."/>
            <person name="Grigoriev I.V."/>
            <person name="Hibbett D.S."/>
            <person name="Martin F."/>
            <person name="Nordberg H.P."/>
            <person name="Cantor M.N."/>
            <person name="Hua S.X."/>
        </authorList>
    </citation>
    <scope>NUCLEOTIDE SEQUENCE [LARGE SCALE GENOMIC DNA]</scope>
    <source>
        <strain evidence="7 8">LaAM-08-1</strain>
    </source>
</reference>
<gene>
    <name evidence="7" type="ORF">K443DRAFT_12735</name>
</gene>
<organism evidence="7 8">
    <name type="scientific">Laccaria amethystina LaAM-08-1</name>
    <dbReference type="NCBI Taxonomy" id="1095629"/>
    <lineage>
        <taxon>Eukaryota</taxon>
        <taxon>Fungi</taxon>
        <taxon>Dikarya</taxon>
        <taxon>Basidiomycota</taxon>
        <taxon>Agaricomycotina</taxon>
        <taxon>Agaricomycetes</taxon>
        <taxon>Agaricomycetidae</taxon>
        <taxon>Agaricales</taxon>
        <taxon>Agaricineae</taxon>
        <taxon>Hydnangiaceae</taxon>
        <taxon>Laccaria</taxon>
    </lineage>
</organism>
<dbReference type="PANTHER" id="PTHR14211">
    <property type="entry name" value="GLIOMA SUPPRESSOR CANDIDATE REGION GENE 2"/>
    <property type="match status" value="1"/>
</dbReference>
<evidence type="ECO:0000256" key="2">
    <source>
        <dbReference type="ARBA" id="ARBA00018339"/>
    </source>
</evidence>
<dbReference type="Pfam" id="PF07767">
    <property type="entry name" value="Nop53"/>
    <property type="match status" value="1"/>
</dbReference>
<evidence type="ECO:0000256" key="3">
    <source>
        <dbReference type="ARBA" id="ARBA00022517"/>
    </source>
</evidence>
<feature type="compositionally biased region" description="Polar residues" evidence="6">
    <location>
        <begin position="1"/>
        <end position="32"/>
    </location>
</feature>
<evidence type="ECO:0000313" key="7">
    <source>
        <dbReference type="EMBL" id="KIJ93606.1"/>
    </source>
</evidence>
<sequence length="456" mass="51398">MATSKLSKTSSKPASQTKSSISTLGAPAQHNQSSRKGKRAWRKNVNIEDVEEGLEGMRAEERVIGIPLQKTKDEDLFVVDVQGDEQVRKSLTSRFSSRTPLTSTKILSERSAVPAVFSRPSKATSKRKAGQLSHEEKARLLKIAKRPRKGPFNSILDPSEYQAGSGMVGLSEAVKSSGTYDTWAPEVAMDVLPDGMETVQKKVIKPPTVKYARDIIQVPAIVEPHQGTSYNPPVEAHQELILKAYEAEEKRLREAEKLAEVKKKMEEAHAVEPREEGLAAGMKLAEKVLVEEDEAEEGEEVRVVKSVPDRKTQSQKNKAKRLLAEKRALAERAERKRMMASISNARILRRSTARLLSEQEKKHLERRLALEEKVRKQGLTGQKLGKHKVPQGEVEVQLGEDLSESLRGLKPEGNLFKDRFLSLQQRALIEPRVRVLPKKRRVRIVEYEKHAWKRFQ</sequence>
<evidence type="ECO:0000256" key="6">
    <source>
        <dbReference type="SAM" id="MobiDB-lite"/>
    </source>
</evidence>
<evidence type="ECO:0000313" key="8">
    <source>
        <dbReference type="Proteomes" id="UP000054477"/>
    </source>
</evidence>
<comment type="function">
    <text evidence="5">May play a role in ribosome biogenesis.</text>
</comment>
<dbReference type="PANTHER" id="PTHR14211:SF7">
    <property type="entry name" value="RIBOSOME BIOGENESIS PROTEIN NOP53"/>
    <property type="match status" value="1"/>
</dbReference>
<dbReference type="GO" id="GO:0005730">
    <property type="term" value="C:nucleolus"/>
    <property type="evidence" value="ECO:0007669"/>
    <property type="project" value="UniProtKB-SubCell"/>
</dbReference>
<keyword evidence="8" id="KW-1185">Reference proteome</keyword>
<comment type="subcellular location">
    <subcellularLocation>
        <location evidence="5">Nucleus</location>
        <location evidence="5">Nucleolus</location>
    </subcellularLocation>
    <subcellularLocation>
        <location evidence="5">Nucleus</location>
        <location evidence="5">Nucleoplasm</location>
    </subcellularLocation>
</comment>
<evidence type="ECO:0000256" key="4">
    <source>
        <dbReference type="ARBA" id="ARBA00023242"/>
    </source>
</evidence>